<feature type="transmembrane region" description="Helical" evidence="9">
    <location>
        <begin position="341"/>
        <end position="363"/>
    </location>
</feature>
<evidence type="ECO:0000256" key="6">
    <source>
        <dbReference type="ARBA" id="ARBA00022989"/>
    </source>
</evidence>
<feature type="transmembrane region" description="Helical" evidence="9">
    <location>
        <begin position="276"/>
        <end position="300"/>
    </location>
</feature>
<dbReference type="Gene3D" id="1.20.1250.20">
    <property type="entry name" value="MFS general substrate transporter like domains"/>
    <property type="match status" value="1"/>
</dbReference>
<evidence type="ECO:0000256" key="1">
    <source>
        <dbReference type="ARBA" id="ARBA00004651"/>
    </source>
</evidence>
<name>A0A1B6EWJ4_9HEMI</name>
<dbReference type="AlphaFoldDB" id="A0A1B6EWJ4"/>
<sequence>MDTLGRKPTTFLIILFMVISCSMLAIASTVEILYLARIIGGFSFGMSVSVLPVYVAELSDPAVRGTLNSFPLASRSLGYFLMYAVGPIVSYTNLILVTIVAPVIALLLIFLLPESPYHLFAKGKSESAQQTVTWLRRGAAKEAIQAEVDSIQKAVEELKANKKSFRNLFSTRANIRALCISCGLLFFLQMSGIPLIMSITESLFILARVNISTKVCTLVFGGLMLTVGLVGPAVTRRFGFKTPLLISAFGMCLSLSVFGGHFYMISLGHDMSAYSLVPLLSLVAYISFFSLGFSNSAFAVVGELFAPNIKALGTSLTNSIGFACGLLSIQLYYVIKSTLGIHFGIWTFALTNALAVPFTFFFVPNTSGMSLQEIQEMLSKPWFDKKNKVVPLEEKYTMREVCYI</sequence>
<dbReference type="InterPro" id="IPR005829">
    <property type="entry name" value="Sugar_transporter_CS"/>
</dbReference>
<protein>
    <recommendedName>
        <fullName evidence="10">Major facilitator superfamily (MFS) profile domain-containing protein</fullName>
    </recommendedName>
</protein>
<dbReference type="EMBL" id="GECZ01027482">
    <property type="protein sequence ID" value="JAS42287.1"/>
    <property type="molecule type" value="Transcribed_RNA"/>
</dbReference>
<dbReference type="InterPro" id="IPR036259">
    <property type="entry name" value="MFS_trans_sf"/>
</dbReference>
<feature type="transmembrane region" description="Helical" evidence="9">
    <location>
        <begin position="91"/>
        <end position="112"/>
    </location>
</feature>
<dbReference type="PANTHER" id="PTHR48021">
    <property type="match status" value="1"/>
</dbReference>
<feature type="coiled-coil region" evidence="8">
    <location>
        <begin position="141"/>
        <end position="168"/>
    </location>
</feature>
<evidence type="ECO:0000313" key="11">
    <source>
        <dbReference type="EMBL" id="JAS42287.1"/>
    </source>
</evidence>
<dbReference type="GO" id="GO:0022857">
    <property type="term" value="F:transmembrane transporter activity"/>
    <property type="evidence" value="ECO:0007669"/>
    <property type="project" value="InterPro"/>
</dbReference>
<dbReference type="FunFam" id="1.20.1250.20:FF:000218">
    <property type="entry name" value="facilitated trehalose transporter Tret1"/>
    <property type="match status" value="1"/>
</dbReference>
<keyword evidence="3" id="KW-1003">Cell membrane</keyword>
<gene>
    <name evidence="11" type="ORF">g.28134</name>
</gene>
<organism evidence="11">
    <name type="scientific">Cuerna arida</name>
    <dbReference type="NCBI Taxonomy" id="1464854"/>
    <lineage>
        <taxon>Eukaryota</taxon>
        <taxon>Metazoa</taxon>
        <taxon>Ecdysozoa</taxon>
        <taxon>Arthropoda</taxon>
        <taxon>Hexapoda</taxon>
        <taxon>Insecta</taxon>
        <taxon>Pterygota</taxon>
        <taxon>Neoptera</taxon>
        <taxon>Paraneoptera</taxon>
        <taxon>Hemiptera</taxon>
        <taxon>Auchenorrhyncha</taxon>
        <taxon>Membracoidea</taxon>
        <taxon>Cicadellidae</taxon>
        <taxon>Cicadellinae</taxon>
        <taxon>Proconiini</taxon>
        <taxon>Cuerna</taxon>
    </lineage>
</organism>
<evidence type="ECO:0000256" key="4">
    <source>
        <dbReference type="ARBA" id="ARBA00022597"/>
    </source>
</evidence>
<accession>A0A1B6EWJ4</accession>
<dbReference type="InterPro" id="IPR050549">
    <property type="entry name" value="MFS_Trehalose_Transporter"/>
</dbReference>
<keyword evidence="4" id="KW-0762">Sugar transport</keyword>
<evidence type="ECO:0000256" key="5">
    <source>
        <dbReference type="ARBA" id="ARBA00022692"/>
    </source>
</evidence>
<dbReference type="PROSITE" id="PS50850">
    <property type="entry name" value="MFS"/>
    <property type="match status" value="1"/>
</dbReference>
<feature type="transmembrane region" description="Helical" evidence="9">
    <location>
        <begin position="175"/>
        <end position="199"/>
    </location>
</feature>
<keyword evidence="2" id="KW-0813">Transport</keyword>
<comment type="subcellular location">
    <subcellularLocation>
        <location evidence="1">Cell membrane</location>
        <topology evidence="1">Multi-pass membrane protein</topology>
    </subcellularLocation>
</comment>
<keyword evidence="8" id="KW-0175">Coiled coil</keyword>
<feature type="transmembrane region" description="Helical" evidence="9">
    <location>
        <begin position="211"/>
        <end position="232"/>
    </location>
</feature>
<evidence type="ECO:0000256" key="8">
    <source>
        <dbReference type="SAM" id="Coils"/>
    </source>
</evidence>
<reference evidence="11" key="1">
    <citation type="submission" date="2015-11" db="EMBL/GenBank/DDBJ databases">
        <title>De novo transcriptome assembly of four potential Pierce s Disease insect vectors from Arizona vineyards.</title>
        <authorList>
            <person name="Tassone E.E."/>
        </authorList>
    </citation>
    <scope>NUCLEOTIDE SEQUENCE</scope>
</reference>
<dbReference type="InterPro" id="IPR005828">
    <property type="entry name" value="MFS_sugar_transport-like"/>
</dbReference>
<dbReference type="Pfam" id="PF00083">
    <property type="entry name" value="Sugar_tr"/>
    <property type="match status" value="1"/>
</dbReference>
<feature type="transmembrane region" description="Helical" evidence="9">
    <location>
        <begin position="244"/>
        <end position="264"/>
    </location>
</feature>
<dbReference type="GO" id="GO:0005886">
    <property type="term" value="C:plasma membrane"/>
    <property type="evidence" value="ECO:0007669"/>
    <property type="project" value="UniProtKB-SubCell"/>
</dbReference>
<evidence type="ECO:0000256" key="9">
    <source>
        <dbReference type="SAM" id="Phobius"/>
    </source>
</evidence>
<keyword evidence="6 9" id="KW-1133">Transmembrane helix</keyword>
<evidence type="ECO:0000256" key="7">
    <source>
        <dbReference type="ARBA" id="ARBA00023136"/>
    </source>
</evidence>
<proteinExistence type="predicted"/>
<feature type="transmembrane region" description="Helical" evidence="9">
    <location>
        <begin position="9"/>
        <end position="28"/>
    </location>
</feature>
<dbReference type="PROSITE" id="PS51257">
    <property type="entry name" value="PROKAR_LIPOPROTEIN"/>
    <property type="match status" value="1"/>
</dbReference>
<feature type="transmembrane region" description="Helical" evidence="9">
    <location>
        <begin position="312"/>
        <end position="335"/>
    </location>
</feature>
<evidence type="ECO:0000256" key="3">
    <source>
        <dbReference type="ARBA" id="ARBA00022475"/>
    </source>
</evidence>
<dbReference type="InterPro" id="IPR020846">
    <property type="entry name" value="MFS_dom"/>
</dbReference>
<dbReference type="InterPro" id="IPR003663">
    <property type="entry name" value="Sugar/inositol_transpt"/>
</dbReference>
<feature type="domain" description="Major facilitator superfamily (MFS) profile" evidence="10">
    <location>
        <begin position="1"/>
        <end position="367"/>
    </location>
</feature>
<dbReference type="PANTHER" id="PTHR48021:SF1">
    <property type="entry name" value="GH07001P-RELATED"/>
    <property type="match status" value="1"/>
</dbReference>
<keyword evidence="7 9" id="KW-0472">Membrane</keyword>
<dbReference type="SUPFAM" id="SSF103473">
    <property type="entry name" value="MFS general substrate transporter"/>
    <property type="match status" value="1"/>
</dbReference>
<dbReference type="PRINTS" id="PR00171">
    <property type="entry name" value="SUGRTRNSPORT"/>
</dbReference>
<keyword evidence="5 9" id="KW-0812">Transmembrane</keyword>
<feature type="transmembrane region" description="Helical" evidence="9">
    <location>
        <begin position="34"/>
        <end position="55"/>
    </location>
</feature>
<evidence type="ECO:0000259" key="10">
    <source>
        <dbReference type="PROSITE" id="PS50850"/>
    </source>
</evidence>
<dbReference type="PROSITE" id="PS00217">
    <property type="entry name" value="SUGAR_TRANSPORT_2"/>
    <property type="match status" value="1"/>
</dbReference>
<evidence type="ECO:0000256" key="2">
    <source>
        <dbReference type="ARBA" id="ARBA00022448"/>
    </source>
</evidence>